<keyword evidence="1" id="KW-0472">Membrane</keyword>
<proteinExistence type="predicted"/>
<keyword evidence="1" id="KW-0812">Transmembrane</keyword>
<feature type="transmembrane region" description="Helical" evidence="1">
    <location>
        <begin position="25"/>
        <end position="45"/>
    </location>
</feature>
<name>A0A060QB98_9PROT</name>
<reference evidence="2 3" key="2">
    <citation type="journal article" date="2014" name="PLoS ONE">
        <title>Evolution of mitochondria reconstructed from the energy metabolism of living bacteria.</title>
        <authorList>
            <person name="Degli Esposti M."/>
            <person name="Chouaia B."/>
            <person name="Comandatore F."/>
            <person name="Crotti E."/>
            <person name="Sassera D."/>
            <person name="Lievens P.M."/>
            <person name="Daffonchio D."/>
            <person name="Bandi C."/>
        </authorList>
    </citation>
    <scope>NUCLEOTIDE SEQUENCE [LARGE SCALE GENOMIC DNA]</scope>
    <source>
        <strain evidence="2 3">SF2.1</strain>
    </source>
</reference>
<dbReference type="Proteomes" id="UP000027583">
    <property type="component" value="Unassembled WGS sequence"/>
</dbReference>
<dbReference type="GeneID" id="78227902"/>
<evidence type="ECO:0000256" key="1">
    <source>
        <dbReference type="SAM" id="Phobius"/>
    </source>
</evidence>
<reference evidence="2 3" key="1">
    <citation type="journal article" date="2014" name="Genome Biol. Evol.">
        <title>Acetic acid bacteria genomes reveal functional traits for adaptation to life in insect guts.</title>
        <authorList>
            <person name="Chouaia B."/>
            <person name="Gaiarsa S."/>
            <person name="Crotti E."/>
            <person name="Comandatore F."/>
            <person name="Degli Esposti M."/>
            <person name="Ricci I."/>
            <person name="Alma A."/>
            <person name="Favia G."/>
            <person name="Bandi C."/>
            <person name="Daffonchio D."/>
        </authorList>
    </citation>
    <scope>NUCLEOTIDE SEQUENCE [LARGE SCALE GENOMIC DNA]</scope>
    <source>
        <strain evidence="2 3">SF2.1</strain>
    </source>
</reference>
<evidence type="ECO:0000313" key="3">
    <source>
        <dbReference type="Proteomes" id="UP000027583"/>
    </source>
</evidence>
<evidence type="ECO:0000313" key="2">
    <source>
        <dbReference type="EMBL" id="CDG38404.1"/>
    </source>
</evidence>
<accession>A0A060QB98</accession>
<gene>
    <name evidence="2" type="ORF">ASAP_0359</name>
</gene>
<comment type="caution">
    <text evidence="2">The sequence shown here is derived from an EMBL/GenBank/DDBJ whole genome shotgun (WGS) entry which is preliminary data.</text>
</comment>
<dbReference type="AlphaFoldDB" id="A0A060QB98"/>
<protein>
    <submittedName>
        <fullName evidence="2">Uncharacterized protein</fullName>
    </submittedName>
</protein>
<organism evidence="2 3">
    <name type="scientific">Asaia bogorensis</name>
    <dbReference type="NCBI Taxonomy" id="91915"/>
    <lineage>
        <taxon>Bacteria</taxon>
        <taxon>Pseudomonadati</taxon>
        <taxon>Pseudomonadota</taxon>
        <taxon>Alphaproteobacteria</taxon>
        <taxon>Acetobacterales</taxon>
        <taxon>Acetobacteraceae</taxon>
        <taxon>Asaia</taxon>
    </lineage>
</organism>
<dbReference type="EMBL" id="CBLX010000003">
    <property type="protein sequence ID" value="CDG38404.1"/>
    <property type="molecule type" value="Genomic_DNA"/>
</dbReference>
<sequence>MAQTYHIDRSDRTGITPLHHEGENVFLMLGALVGGLFALGAIALLTL</sequence>
<dbReference type="RefSeq" id="WP_023978550.1">
    <property type="nucleotide sequence ID" value="NZ_CBLX010000003.1"/>
</dbReference>
<keyword evidence="1" id="KW-1133">Transmembrane helix</keyword>